<keyword evidence="1" id="KW-0812">Transmembrane</keyword>
<dbReference type="SUPFAM" id="SSF48726">
    <property type="entry name" value="Immunoglobulin"/>
    <property type="match status" value="2"/>
</dbReference>
<dbReference type="PROSITE" id="PS50835">
    <property type="entry name" value="IG_LIKE"/>
    <property type="match status" value="1"/>
</dbReference>
<dbReference type="InterPro" id="IPR007110">
    <property type="entry name" value="Ig-like_dom"/>
</dbReference>
<reference evidence="4" key="2">
    <citation type="submission" date="2025-08" db="UniProtKB">
        <authorList>
            <consortium name="Ensembl"/>
        </authorList>
    </citation>
    <scope>IDENTIFICATION</scope>
</reference>
<name>A0AAR2JR19_PYGNA</name>
<reference evidence="4" key="3">
    <citation type="submission" date="2025-09" db="UniProtKB">
        <authorList>
            <consortium name="Ensembl"/>
        </authorList>
    </citation>
    <scope>IDENTIFICATION</scope>
</reference>
<dbReference type="Ensembl" id="ENSPNAT00000072854.1">
    <property type="protein sequence ID" value="ENSPNAP00000052306.1"/>
    <property type="gene ID" value="ENSPNAG00000007401.2"/>
</dbReference>
<evidence type="ECO:0000313" key="5">
    <source>
        <dbReference type="Proteomes" id="UP001501920"/>
    </source>
</evidence>
<organism evidence="4 5">
    <name type="scientific">Pygocentrus nattereri</name>
    <name type="common">Red-bellied piranha</name>
    <dbReference type="NCBI Taxonomy" id="42514"/>
    <lineage>
        <taxon>Eukaryota</taxon>
        <taxon>Metazoa</taxon>
        <taxon>Chordata</taxon>
        <taxon>Craniata</taxon>
        <taxon>Vertebrata</taxon>
        <taxon>Euteleostomi</taxon>
        <taxon>Actinopterygii</taxon>
        <taxon>Neopterygii</taxon>
        <taxon>Teleostei</taxon>
        <taxon>Ostariophysi</taxon>
        <taxon>Characiformes</taxon>
        <taxon>Characoidei</taxon>
        <taxon>Pygocentrus</taxon>
    </lineage>
</organism>
<evidence type="ECO:0000259" key="3">
    <source>
        <dbReference type="PROSITE" id="PS50835"/>
    </source>
</evidence>
<proteinExistence type="predicted"/>
<keyword evidence="1" id="KW-1133">Transmembrane helix</keyword>
<evidence type="ECO:0000313" key="4">
    <source>
        <dbReference type="Ensembl" id="ENSPNAP00000052306.1"/>
    </source>
</evidence>
<protein>
    <recommendedName>
        <fullName evidence="3">Ig-like domain-containing protein</fullName>
    </recommendedName>
</protein>
<feature type="domain" description="Ig-like" evidence="3">
    <location>
        <begin position="128"/>
        <end position="206"/>
    </location>
</feature>
<feature type="transmembrane region" description="Helical" evidence="1">
    <location>
        <begin position="225"/>
        <end position="245"/>
    </location>
</feature>
<dbReference type="PANTHER" id="PTHR21063">
    <property type="entry name" value="LFA-3"/>
    <property type="match status" value="1"/>
</dbReference>
<keyword evidence="1" id="KW-0472">Membrane</keyword>
<keyword evidence="5" id="KW-1185">Reference proteome</keyword>
<dbReference type="GeneTree" id="ENSGT00980000198730"/>
<dbReference type="Gene3D" id="2.60.40.10">
    <property type="entry name" value="Immunoglobulins"/>
    <property type="match status" value="2"/>
</dbReference>
<dbReference type="PANTHER" id="PTHR21063:SF4">
    <property type="entry name" value="CD48 ANTIGEN-RELATED"/>
    <property type="match status" value="1"/>
</dbReference>
<feature type="signal peptide" evidence="2">
    <location>
        <begin position="1"/>
        <end position="33"/>
    </location>
</feature>
<evidence type="ECO:0000256" key="1">
    <source>
        <dbReference type="SAM" id="Phobius"/>
    </source>
</evidence>
<dbReference type="InterPro" id="IPR013783">
    <property type="entry name" value="Ig-like_fold"/>
</dbReference>
<dbReference type="Proteomes" id="UP001501920">
    <property type="component" value="Chromosome 22"/>
</dbReference>
<reference evidence="4 5" key="1">
    <citation type="submission" date="2020-10" db="EMBL/GenBank/DDBJ databases">
        <title>Pygocentrus nattereri (red-bellied piranha) genome, fPygNat1, primary haplotype.</title>
        <authorList>
            <person name="Myers G."/>
            <person name="Meyer A."/>
            <person name="Karagic N."/>
            <person name="Pippel M."/>
            <person name="Winkler S."/>
            <person name="Tracey A."/>
            <person name="Wood J."/>
            <person name="Formenti G."/>
            <person name="Howe K."/>
            <person name="Fedrigo O."/>
            <person name="Jarvis E.D."/>
        </authorList>
    </citation>
    <scope>NUCLEOTIDE SEQUENCE [LARGE SCALE GENOMIC DNA]</scope>
</reference>
<keyword evidence="2" id="KW-0732">Signal</keyword>
<evidence type="ECO:0000256" key="2">
    <source>
        <dbReference type="SAM" id="SignalP"/>
    </source>
</evidence>
<feature type="chain" id="PRO_5043557542" description="Ig-like domain-containing protein" evidence="2">
    <location>
        <begin position="34"/>
        <end position="265"/>
    </location>
</feature>
<dbReference type="InterPro" id="IPR036179">
    <property type="entry name" value="Ig-like_dom_sf"/>
</dbReference>
<sequence>MMKTAKFHHQRWTLLLFCLWEIFISESVSSTSAQKVLNGAVGESITLPTRVFVSSNIDYEGKTIGQLMNNQVRSFREFTNRLHWDNQSGFFTLSHLRTDDSGVYTVDDAEEDKKEVYELNVYDKVSAPQVKKLNSSPSESEFCSLQCSVRNVRGLNLFWFKAKVLLNHTNSSSLNDTLNLFLETARTDKDTYTCVTSNPVSKQTITVNITEHCLNQPGAPHRSNIIAIVLPVIFVLLIIVMVILLRRRKRHSEISRHTEGGYLSA</sequence>
<dbReference type="AlphaFoldDB" id="A0AAR2JR19"/>
<accession>A0AAR2JR19</accession>